<proteinExistence type="predicted"/>
<gene>
    <name evidence="5" type="ORF">H8L32_21540</name>
</gene>
<comment type="caution">
    <text evidence="5">The sequence shown here is derived from an EMBL/GenBank/DDBJ whole genome shotgun (WGS) entry which is preliminary data.</text>
</comment>
<evidence type="ECO:0000313" key="5">
    <source>
        <dbReference type="EMBL" id="MBC3920065.1"/>
    </source>
</evidence>
<evidence type="ECO:0000256" key="2">
    <source>
        <dbReference type="ARBA" id="ARBA00023125"/>
    </source>
</evidence>
<dbReference type="SUPFAM" id="SSF47413">
    <property type="entry name" value="lambda repressor-like DNA-binding domains"/>
    <property type="match status" value="1"/>
</dbReference>
<dbReference type="Pfam" id="PF01381">
    <property type="entry name" value="HTH_3"/>
    <property type="match status" value="1"/>
</dbReference>
<dbReference type="Gene3D" id="1.10.260.40">
    <property type="entry name" value="lambda repressor-like DNA-binding domains"/>
    <property type="match status" value="1"/>
</dbReference>
<evidence type="ECO:0000256" key="3">
    <source>
        <dbReference type="ARBA" id="ARBA00023163"/>
    </source>
</evidence>
<dbReference type="InterPro" id="IPR010982">
    <property type="entry name" value="Lambda_DNA-bd_dom_sf"/>
</dbReference>
<keyword evidence="6" id="KW-1185">Reference proteome</keyword>
<keyword evidence="3" id="KW-0804">Transcription</keyword>
<sequence>MPINSPHAQDKVLIAFGAAVRHIRKENGISQEELALKCEIDRSYMGSIERGQQNSGLLHISRIANALDISIAELMSTAGL</sequence>
<name>A0ABR6ZW64_9BURK</name>
<dbReference type="InterPro" id="IPR001387">
    <property type="entry name" value="Cro/C1-type_HTH"/>
</dbReference>
<dbReference type="PANTHER" id="PTHR46797:SF23">
    <property type="entry name" value="HTH-TYPE TRANSCRIPTIONAL REGULATOR SUTR"/>
    <property type="match status" value="1"/>
</dbReference>
<reference evidence="5 6" key="1">
    <citation type="submission" date="2020-08" db="EMBL/GenBank/DDBJ databases">
        <title>Novel species isolated from subtropical streams in China.</title>
        <authorList>
            <person name="Lu H."/>
        </authorList>
    </citation>
    <scope>NUCLEOTIDE SEQUENCE [LARGE SCALE GENOMIC DNA]</scope>
    <source>
        <strain evidence="5 6">CY18W</strain>
    </source>
</reference>
<feature type="domain" description="HTH cro/C1-type" evidence="4">
    <location>
        <begin position="20"/>
        <end position="74"/>
    </location>
</feature>
<dbReference type="Proteomes" id="UP000650424">
    <property type="component" value="Unassembled WGS sequence"/>
</dbReference>
<evidence type="ECO:0000256" key="1">
    <source>
        <dbReference type="ARBA" id="ARBA00023015"/>
    </source>
</evidence>
<dbReference type="PROSITE" id="PS50943">
    <property type="entry name" value="HTH_CROC1"/>
    <property type="match status" value="1"/>
</dbReference>
<dbReference type="RefSeq" id="WP_186949331.1">
    <property type="nucleotide sequence ID" value="NZ_JACOGF010000013.1"/>
</dbReference>
<accession>A0ABR6ZW64</accession>
<dbReference type="EMBL" id="JACOGF010000013">
    <property type="protein sequence ID" value="MBC3920065.1"/>
    <property type="molecule type" value="Genomic_DNA"/>
</dbReference>
<dbReference type="InterPro" id="IPR050807">
    <property type="entry name" value="TransReg_Diox_bact_type"/>
</dbReference>
<dbReference type="PANTHER" id="PTHR46797">
    <property type="entry name" value="HTH-TYPE TRANSCRIPTIONAL REGULATOR"/>
    <property type="match status" value="1"/>
</dbReference>
<keyword evidence="1" id="KW-0805">Transcription regulation</keyword>
<evidence type="ECO:0000259" key="4">
    <source>
        <dbReference type="PROSITE" id="PS50943"/>
    </source>
</evidence>
<evidence type="ECO:0000313" key="6">
    <source>
        <dbReference type="Proteomes" id="UP000650424"/>
    </source>
</evidence>
<organism evidence="5 6">
    <name type="scientific">Undibacterium hunanense</name>
    <dbReference type="NCBI Taxonomy" id="2762292"/>
    <lineage>
        <taxon>Bacteria</taxon>
        <taxon>Pseudomonadati</taxon>
        <taxon>Pseudomonadota</taxon>
        <taxon>Betaproteobacteria</taxon>
        <taxon>Burkholderiales</taxon>
        <taxon>Oxalobacteraceae</taxon>
        <taxon>Undibacterium</taxon>
    </lineage>
</organism>
<protein>
    <submittedName>
        <fullName evidence="5">Helix-turn-helix transcriptional regulator</fullName>
    </submittedName>
</protein>
<dbReference type="CDD" id="cd00093">
    <property type="entry name" value="HTH_XRE"/>
    <property type="match status" value="1"/>
</dbReference>
<dbReference type="SMART" id="SM00530">
    <property type="entry name" value="HTH_XRE"/>
    <property type="match status" value="1"/>
</dbReference>
<keyword evidence="2" id="KW-0238">DNA-binding</keyword>